<evidence type="ECO:0000313" key="2">
    <source>
        <dbReference type="Proteomes" id="UP000028534"/>
    </source>
</evidence>
<sequence length="57" mass="6467">MKDTPQKCFRPNPRVEALACEAATDPRLTDEQREQAAARLRDLAKIQAANKAQQMRD</sequence>
<organism evidence="1 2">
    <name type="scientific">Sphingobium yanoikuyae</name>
    <name type="common">Sphingomonas yanoikuyae</name>
    <dbReference type="NCBI Taxonomy" id="13690"/>
    <lineage>
        <taxon>Bacteria</taxon>
        <taxon>Pseudomonadati</taxon>
        <taxon>Pseudomonadota</taxon>
        <taxon>Alphaproteobacteria</taxon>
        <taxon>Sphingomonadales</taxon>
        <taxon>Sphingomonadaceae</taxon>
        <taxon>Sphingobium</taxon>
    </lineage>
</organism>
<protein>
    <submittedName>
        <fullName evidence="1">Uncharacterized protein</fullName>
    </submittedName>
</protein>
<name>A0A084E6U9_SPHYA</name>
<dbReference type="Proteomes" id="UP000028534">
    <property type="component" value="Unassembled WGS sequence"/>
</dbReference>
<gene>
    <name evidence="1" type="ORF">CP98_04949</name>
</gene>
<dbReference type="PATRIC" id="fig|13690.10.peg.5117"/>
<comment type="caution">
    <text evidence="1">The sequence shown here is derived from an EMBL/GenBank/DDBJ whole genome shotgun (WGS) entry which is preliminary data.</text>
</comment>
<evidence type="ECO:0000313" key="1">
    <source>
        <dbReference type="EMBL" id="KEZ13691.1"/>
    </source>
</evidence>
<dbReference type="RefSeq" id="WP_155276523.1">
    <property type="nucleotide sequence ID" value="NZ_JGVR01000056.1"/>
</dbReference>
<dbReference type="AlphaFoldDB" id="A0A084E6U9"/>
<reference evidence="1 2" key="1">
    <citation type="submission" date="2014-03" db="EMBL/GenBank/DDBJ databases">
        <title>Genome sequence of Sphingobium yanoikuyae B1.</title>
        <authorList>
            <person name="Gan H.M."/>
            <person name="Gan H.Y."/>
            <person name="Savka M.A."/>
        </authorList>
    </citation>
    <scope>NUCLEOTIDE SEQUENCE [LARGE SCALE GENOMIC DNA]</scope>
    <source>
        <strain evidence="1 2">B1</strain>
    </source>
</reference>
<proteinExistence type="predicted"/>
<dbReference type="EMBL" id="JGVR01000056">
    <property type="protein sequence ID" value="KEZ13691.1"/>
    <property type="molecule type" value="Genomic_DNA"/>
</dbReference>
<accession>A0A084E6U9</accession>